<keyword evidence="1" id="KW-0175">Coiled coil</keyword>
<dbReference type="EMBL" id="CAJJDN010000023">
    <property type="protein sequence ID" value="CAD8068107.1"/>
    <property type="molecule type" value="Genomic_DNA"/>
</dbReference>
<dbReference type="AlphaFoldDB" id="A0A8S1LK47"/>
<organism evidence="3 4">
    <name type="scientific">Paramecium sonneborni</name>
    <dbReference type="NCBI Taxonomy" id="65129"/>
    <lineage>
        <taxon>Eukaryota</taxon>
        <taxon>Sar</taxon>
        <taxon>Alveolata</taxon>
        <taxon>Ciliophora</taxon>
        <taxon>Intramacronucleata</taxon>
        <taxon>Oligohymenophorea</taxon>
        <taxon>Peniculida</taxon>
        <taxon>Parameciidae</taxon>
        <taxon>Paramecium</taxon>
    </lineage>
</organism>
<sequence length="505" mass="60378">MNQQLDDSKESAKSQSLERYLQIESTKNSLSPLRQVQTTRVNYESSILKLQNGKYTNSSIAFKDALNKKKCELIKKPQKSVVEIPKKPIQQQQKPVKKFDKVQENIKQSQMKSEEVKKKKEEQKQKEDQDKQKNEAVLESDEAFLETVNRLYDFEKRRTKQIQKLVDEEKNKEKQQLQARPFLNQKSCILLDRKLKQLIEEDESYKQICQFKDMSVQADLLPSLPKIKDFQIINQKNLNLNKSQQQITIVIEQDLKEQAEVAEDVQYKQDQNHKIVQTQEIKFKVSDTIKKQVQGQQTVEIKQLQEKETPKKQKVNNQRQKRQEIMEQQGQRIKTECEYYVPIHIRQQQIIQKKQEWVKQQQEMKKQQEEEQEKQFQELWEKEKEKYKKNSVGEVNVEEFVNQQISWLEKRNDHILTEQIKKDKEIVQKLTFKPQIQKRGSNNQDKNEKVELRLLDYQQKKQENLLKLENKYLPTFKPNLTQKSLLNLDWVSKSVSNASFNNLWS</sequence>
<dbReference type="Proteomes" id="UP000692954">
    <property type="component" value="Unassembled WGS sequence"/>
</dbReference>
<feature type="region of interest" description="Disordered" evidence="2">
    <location>
        <begin position="307"/>
        <end position="327"/>
    </location>
</feature>
<evidence type="ECO:0000256" key="2">
    <source>
        <dbReference type="SAM" id="MobiDB-lite"/>
    </source>
</evidence>
<evidence type="ECO:0000313" key="4">
    <source>
        <dbReference type="Proteomes" id="UP000692954"/>
    </source>
</evidence>
<evidence type="ECO:0000256" key="1">
    <source>
        <dbReference type="SAM" id="Coils"/>
    </source>
</evidence>
<protein>
    <submittedName>
        <fullName evidence="3">Uncharacterized protein</fullName>
    </submittedName>
</protein>
<accession>A0A8S1LK47</accession>
<proteinExistence type="predicted"/>
<reference evidence="3" key="1">
    <citation type="submission" date="2021-01" db="EMBL/GenBank/DDBJ databases">
        <authorList>
            <consortium name="Genoscope - CEA"/>
            <person name="William W."/>
        </authorList>
    </citation>
    <scope>NUCLEOTIDE SEQUENCE</scope>
</reference>
<feature type="coiled-coil region" evidence="1">
    <location>
        <begin position="350"/>
        <end position="385"/>
    </location>
</feature>
<gene>
    <name evidence="3" type="ORF">PSON_ATCC_30995.1.T0230375</name>
</gene>
<dbReference type="OrthoDB" id="308213at2759"/>
<feature type="region of interest" description="Disordered" evidence="2">
    <location>
        <begin position="83"/>
        <end position="136"/>
    </location>
</feature>
<keyword evidence="4" id="KW-1185">Reference proteome</keyword>
<name>A0A8S1LK47_9CILI</name>
<comment type="caution">
    <text evidence="3">The sequence shown here is derived from an EMBL/GenBank/DDBJ whole genome shotgun (WGS) entry which is preliminary data.</text>
</comment>
<feature type="compositionally biased region" description="Basic and acidic residues" evidence="2">
    <location>
        <begin position="112"/>
        <end position="136"/>
    </location>
</feature>
<evidence type="ECO:0000313" key="3">
    <source>
        <dbReference type="EMBL" id="CAD8068107.1"/>
    </source>
</evidence>